<keyword evidence="4" id="KW-1185">Reference proteome</keyword>
<gene>
    <name evidence="3" type="ORF">GFN93_01435</name>
</gene>
<evidence type="ECO:0000313" key="4">
    <source>
        <dbReference type="Proteomes" id="UP000469421"/>
    </source>
</evidence>
<name>A0A6N7LPQ5_9GAMM</name>
<comment type="caution">
    <text evidence="3">The sequence shown here is derived from an EMBL/GenBank/DDBJ whole genome shotgun (WGS) entry which is preliminary data.</text>
</comment>
<feature type="domain" description="SbsA Ig-like" evidence="2">
    <location>
        <begin position="492"/>
        <end position="597"/>
    </location>
</feature>
<evidence type="ECO:0000259" key="2">
    <source>
        <dbReference type="Pfam" id="PF13205"/>
    </source>
</evidence>
<feature type="domain" description="SbsA Ig-like" evidence="2">
    <location>
        <begin position="664"/>
        <end position="732"/>
    </location>
</feature>
<evidence type="ECO:0000313" key="3">
    <source>
        <dbReference type="EMBL" id="MQX51892.1"/>
    </source>
</evidence>
<dbReference type="InterPro" id="IPR032812">
    <property type="entry name" value="SbsA_Ig"/>
</dbReference>
<keyword evidence="1" id="KW-0732">Signal</keyword>
<accession>A0A6N7LPQ5</accession>
<dbReference type="Gene3D" id="2.60.40.1220">
    <property type="match status" value="2"/>
</dbReference>
<reference evidence="3 4" key="1">
    <citation type="submission" date="2019-10" db="EMBL/GenBank/DDBJ databases">
        <title>Alcanivorax sp.PA15-N-34 draft genome sequence.</title>
        <authorList>
            <person name="Liao X."/>
            <person name="Shao Z."/>
        </authorList>
    </citation>
    <scope>NUCLEOTIDE SEQUENCE [LARGE SCALE GENOMIC DNA]</scope>
    <source>
        <strain evidence="3 4">PA15-N-34</strain>
    </source>
</reference>
<evidence type="ECO:0000256" key="1">
    <source>
        <dbReference type="ARBA" id="ARBA00022729"/>
    </source>
</evidence>
<dbReference type="Pfam" id="PF13205">
    <property type="entry name" value="Big_5"/>
    <property type="match status" value="3"/>
</dbReference>
<sequence length="1102" mass="116423">MPIKTRLLTGRRPRPFSVAWLPGCWRTILPAGWLGLLVACGGDSSEPLVDISGAPALQFSYPYDGQVAVSPNAPVVLRFSDALTATADQFSLLECAAGASRCDDGDKVATVALAAPQSTGQGRGVVLWPEQGPLKTGTTYSLVFNGLRIQGETVVAPRGSLAFTTRVAKQGALSEQMPQAALAVQQLSPGEGMPMLDFSTLRVRFNQPLDESTAVYGETVSLRSEGQLVPAALWVQGTSLAVDPRQELVPGHRYTLEIQPGLSGIGGDGLDNPWSRQWLAQDTRPRATLALQAAAANDCALPAPSSTSMLTGEAINCVPLLARLLGDTTVARQSGDVFAELAHTPNFPEVTPLRIPRGSLLKGDPLAVRIGGQVDAGFDSGEVTVTFLSDATGYLIPNPYSDSDTAPRHLRLSIDVAFAMDEPRANGAFTQQLVQVELVGTALVNPETGRLVTDAVGVVEPEVLGLETAVGMLGFHMESYPDQRNAPVPQQDRVAPALQAWQPGDAPAMQRPGDPLVLNFSEQLDPASIQAAGAAEDNLQLSRDGQPEPFHWQLDGAALTLVPESPLVFGAEYTVQVFDTVTDLAGNGVIPENLSFTMPDFDPAAPRAPLVLTSYPGFPCNTVERNLANNSAGRCLGGSDGSASPPDGAAPVVEDDHLPLAVLPLNRDIRVTFSQPIDPQSVTAATVVVEAVNASGVPQGGPIAGSLQVNGRQLTFTPAAPLTAGALYRYTLFSVLGNPSCGVDAICDVRGLPLQTRLLYEGASFFPAPEDGGAPLQIYFRAGGASGNVLQTLRNLPAADVNANLLREASEAAPSIQPTAALNSARLAKASPSAQGQLIADFDIGCPSEQYEVPDLSLFPALEAKYSHLYTDMLSAPCPDNHYLYLTGNLEADIVGHLSREQVLEQFGDDPLIPQTVKDNGGVLAYINPTRIVTSGTTVYPILTEIAKQLTNAVLPAPTGPQLMRIRYRCDANPTAANPCPPEADPRVPGWIINGTEGPAFVTRLTLYLDAPQLEPVAILAGAEQTFTHNLHSYPLTLELAGELAFLDDGRLSITQLSTQALPVDVYLGGMVADLVVGTDAIHMTIPVGETVLHYLSNPIKP</sequence>
<dbReference type="Proteomes" id="UP000469421">
    <property type="component" value="Unassembled WGS sequence"/>
</dbReference>
<organism evidence="3 4">
    <name type="scientific">Alcanivorax sediminis</name>
    <dbReference type="NCBI Taxonomy" id="2663008"/>
    <lineage>
        <taxon>Bacteria</taxon>
        <taxon>Pseudomonadati</taxon>
        <taxon>Pseudomonadota</taxon>
        <taxon>Gammaproteobacteria</taxon>
        <taxon>Oceanospirillales</taxon>
        <taxon>Alcanivoracaceae</taxon>
        <taxon>Alcanivorax</taxon>
    </lineage>
</organism>
<dbReference type="AlphaFoldDB" id="A0A6N7LPQ5"/>
<dbReference type="InterPro" id="IPR014755">
    <property type="entry name" value="Cu-Rt/internalin_Ig-like"/>
</dbReference>
<protein>
    <recommendedName>
        <fullName evidence="2">SbsA Ig-like domain-containing protein</fullName>
    </recommendedName>
</protein>
<feature type="domain" description="SbsA Ig-like" evidence="2">
    <location>
        <begin position="180"/>
        <end position="267"/>
    </location>
</feature>
<proteinExistence type="predicted"/>
<dbReference type="EMBL" id="WIRE01000001">
    <property type="protein sequence ID" value="MQX51892.1"/>
    <property type="molecule type" value="Genomic_DNA"/>
</dbReference>